<dbReference type="AlphaFoldDB" id="A0A9D4NNM1"/>
<keyword evidence="3" id="KW-1185">Reference proteome</keyword>
<feature type="transmembrane region" description="Helical" evidence="1">
    <location>
        <begin position="6"/>
        <end position="29"/>
    </location>
</feature>
<organism evidence="2 3">
    <name type="scientific">Dreissena polymorpha</name>
    <name type="common">Zebra mussel</name>
    <name type="synonym">Mytilus polymorpha</name>
    <dbReference type="NCBI Taxonomy" id="45954"/>
    <lineage>
        <taxon>Eukaryota</taxon>
        <taxon>Metazoa</taxon>
        <taxon>Spiralia</taxon>
        <taxon>Lophotrochozoa</taxon>
        <taxon>Mollusca</taxon>
        <taxon>Bivalvia</taxon>
        <taxon>Autobranchia</taxon>
        <taxon>Heteroconchia</taxon>
        <taxon>Euheterodonta</taxon>
        <taxon>Imparidentia</taxon>
        <taxon>Neoheterodontei</taxon>
        <taxon>Myida</taxon>
        <taxon>Dreissenoidea</taxon>
        <taxon>Dreissenidae</taxon>
        <taxon>Dreissena</taxon>
    </lineage>
</organism>
<dbReference type="EMBL" id="JAIWYP010000001">
    <property type="protein sequence ID" value="KAH3898206.1"/>
    <property type="molecule type" value="Genomic_DNA"/>
</dbReference>
<accession>A0A9D4NNM1</accession>
<protein>
    <submittedName>
        <fullName evidence="2">Uncharacterized protein</fullName>
    </submittedName>
</protein>
<keyword evidence="1" id="KW-0812">Transmembrane</keyword>
<evidence type="ECO:0000256" key="1">
    <source>
        <dbReference type="SAM" id="Phobius"/>
    </source>
</evidence>
<comment type="caution">
    <text evidence="2">The sequence shown here is derived from an EMBL/GenBank/DDBJ whole genome shotgun (WGS) entry which is preliminary data.</text>
</comment>
<evidence type="ECO:0000313" key="3">
    <source>
        <dbReference type="Proteomes" id="UP000828390"/>
    </source>
</evidence>
<reference evidence="2" key="2">
    <citation type="submission" date="2020-11" db="EMBL/GenBank/DDBJ databases">
        <authorList>
            <person name="McCartney M.A."/>
            <person name="Auch B."/>
            <person name="Kono T."/>
            <person name="Mallez S."/>
            <person name="Becker A."/>
            <person name="Gohl D.M."/>
            <person name="Silverstein K.A.T."/>
            <person name="Koren S."/>
            <person name="Bechman K.B."/>
            <person name="Herman A."/>
            <person name="Abrahante J.E."/>
            <person name="Garbe J."/>
        </authorList>
    </citation>
    <scope>NUCLEOTIDE SEQUENCE</scope>
    <source>
        <strain evidence="2">Duluth1</strain>
        <tissue evidence="2">Whole animal</tissue>
    </source>
</reference>
<reference evidence="2" key="1">
    <citation type="journal article" date="2019" name="bioRxiv">
        <title>The Genome of the Zebra Mussel, Dreissena polymorpha: A Resource for Invasive Species Research.</title>
        <authorList>
            <person name="McCartney M.A."/>
            <person name="Auch B."/>
            <person name="Kono T."/>
            <person name="Mallez S."/>
            <person name="Zhang Y."/>
            <person name="Obille A."/>
            <person name="Becker A."/>
            <person name="Abrahante J.E."/>
            <person name="Garbe J."/>
            <person name="Badalamenti J.P."/>
            <person name="Herman A."/>
            <person name="Mangelson H."/>
            <person name="Liachko I."/>
            <person name="Sullivan S."/>
            <person name="Sone E.D."/>
            <person name="Koren S."/>
            <person name="Silverstein K.A.T."/>
            <person name="Beckman K.B."/>
            <person name="Gohl D.M."/>
        </authorList>
    </citation>
    <scope>NUCLEOTIDE SEQUENCE</scope>
    <source>
        <strain evidence="2">Duluth1</strain>
        <tissue evidence="2">Whole animal</tissue>
    </source>
</reference>
<keyword evidence="1" id="KW-0472">Membrane</keyword>
<evidence type="ECO:0000313" key="2">
    <source>
        <dbReference type="EMBL" id="KAH3898206.1"/>
    </source>
</evidence>
<dbReference type="Proteomes" id="UP000828390">
    <property type="component" value="Unassembled WGS sequence"/>
</dbReference>
<sequence>MRQNAVYITVWCIASSMTIAGAILCYQCVDSTGDREKGGGCQYSVRALAKQRSNFEQKNTTFSKQTNLKNCSNYIDRDGREIMPFCKIEKYSSYGEINGYIRDCSNGSDFSVDFRNATHLSYEKRYIRPDNQTGCGYSPTHFANLCVSICDTDFCNGPAAAANNLKYSCFITYLSVVVCMILKMRHV</sequence>
<name>A0A9D4NNM1_DREPO</name>
<dbReference type="OrthoDB" id="6153729at2759"/>
<proteinExistence type="predicted"/>
<keyword evidence="1" id="KW-1133">Transmembrane helix</keyword>
<gene>
    <name evidence="2" type="ORF">DPMN_022427</name>
</gene>